<organism evidence="10">
    <name type="scientific">Medioppia subpectinata</name>
    <dbReference type="NCBI Taxonomy" id="1979941"/>
    <lineage>
        <taxon>Eukaryota</taxon>
        <taxon>Metazoa</taxon>
        <taxon>Ecdysozoa</taxon>
        <taxon>Arthropoda</taxon>
        <taxon>Chelicerata</taxon>
        <taxon>Arachnida</taxon>
        <taxon>Acari</taxon>
        <taxon>Acariformes</taxon>
        <taxon>Sarcoptiformes</taxon>
        <taxon>Oribatida</taxon>
        <taxon>Brachypylina</taxon>
        <taxon>Oppioidea</taxon>
        <taxon>Oppiidae</taxon>
        <taxon>Medioppia</taxon>
    </lineage>
</organism>
<feature type="non-terminal residue" evidence="10">
    <location>
        <position position="1"/>
    </location>
</feature>
<dbReference type="GO" id="GO:0006606">
    <property type="term" value="P:protein import into nucleus"/>
    <property type="evidence" value="ECO:0007669"/>
    <property type="project" value="InterPro"/>
</dbReference>
<gene>
    <name evidence="10" type="ORF">OSB1V03_LOCUS11045</name>
</gene>
<dbReference type="GO" id="GO:0005634">
    <property type="term" value="C:nucleus"/>
    <property type="evidence" value="ECO:0007669"/>
    <property type="project" value="UniProtKB-SubCell"/>
</dbReference>
<dbReference type="InterPro" id="IPR016024">
    <property type="entry name" value="ARM-type_fold"/>
</dbReference>
<keyword evidence="7" id="KW-0539">Nucleus</keyword>
<dbReference type="AlphaFoldDB" id="A0A7R9KWC0"/>
<dbReference type="PANTHER" id="PTHR10527">
    <property type="entry name" value="IMPORTIN BETA"/>
    <property type="match status" value="1"/>
</dbReference>
<name>A0A7R9KWC0_9ACAR</name>
<dbReference type="SUPFAM" id="SSF48371">
    <property type="entry name" value="ARM repeat"/>
    <property type="match status" value="1"/>
</dbReference>
<keyword evidence="6" id="KW-0653">Protein transport</keyword>
<dbReference type="OrthoDB" id="543373at2759"/>
<dbReference type="EMBL" id="CAJPIZ010008343">
    <property type="protein sequence ID" value="CAG2111063.1"/>
    <property type="molecule type" value="Genomic_DNA"/>
</dbReference>
<dbReference type="Pfam" id="PF25780">
    <property type="entry name" value="TPR_IPO5"/>
    <property type="match status" value="1"/>
</dbReference>
<feature type="domain" description="Importin subunit beta-1/Transportin-1-like TPR repeats" evidence="8">
    <location>
        <begin position="323"/>
        <end position="484"/>
    </location>
</feature>
<dbReference type="Pfam" id="PF25574">
    <property type="entry name" value="TPR_IMB1"/>
    <property type="match status" value="1"/>
</dbReference>
<reference evidence="10" key="1">
    <citation type="submission" date="2020-11" db="EMBL/GenBank/DDBJ databases">
        <authorList>
            <person name="Tran Van P."/>
        </authorList>
    </citation>
    <scope>NUCLEOTIDE SEQUENCE</scope>
</reference>
<evidence type="ECO:0000256" key="2">
    <source>
        <dbReference type="ARBA" id="ARBA00004496"/>
    </source>
</evidence>
<dbReference type="Pfam" id="PF18808">
    <property type="entry name" value="Importin_rep_4"/>
    <property type="match status" value="1"/>
</dbReference>
<feature type="domain" description="IPO4/5-like TPR repeats" evidence="9">
    <location>
        <begin position="2"/>
        <end position="79"/>
    </location>
</feature>
<evidence type="ECO:0000256" key="1">
    <source>
        <dbReference type="ARBA" id="ARBA00004123"/>
    </source>
</evidence>
<evidence type="ECO:0000313" key="11">
    <source>
        <dbReference type="Proteomes" id="UP000759131"/>
    </source>
</evidence>
<dbReference type="InterPro" id="IPR058584">
    <property type="entry name" value="IMB1_TNPO1-like_TPR"/>
</dbReference>
<keyword evidence="3" id="KW-0813">Transport</keyword>
<dbReference type="Pfam" id="PF13513">
    <property type="entry name" value="HEAT_EZ"/>
    <property type="match status" value="1"/>
</dbReference>
<evidence type="ECO:0000313" key="10">
    <source>
        <dbReference type="EMBL" id="CAD7630633.1"/>
    </source>
</evidence>
<keyword evidence="5" id="KW-0677">Repeat</keyword>
<dbReference type="InterPro" id="IPR057672">
    <property type="entry name" value="TPR_IPO4/5"/>
</dbReference>
<evidence type="ECO:0000256" key="6">
    <source>
        <dbReference type="ARBA" id="ARBA00022927"/>
    </source>
</evidence>
<dbReference type="EMBL" id="OC862918">
    <property type="protein sequence ID" value="CAD7630633.1"/>
    <property type="molecule type" value="Genomic_DNA"/>
</dbReference>
<evidence type="ECO:0008006" key="12">
    <source>
        <dbReference type="Google" id="ProtNLM"/>
    </source>
</evidence>
<evidence type="ECO:0000256" key="5">
    <source>
        <dbReference type="ARBA" id="ARBA00022737"/>
    </source>
</evidence>
<dbReference type="InterPro" id="IPR041389">
    <property type="entry name" value="Importin_rep_6"/>
</dbReference>
<dbReference type="InterPro" id="IPR011989">
    <property type="entry name" value="ARM-like"/>
</dbReference>
<evidence type="ECO:0000256" key="3">
    <source>
        <dbReference type="ARBA" id="ARBA00022448"/>
    </source>
</evidence>
<dbReference type="Pfam" id="PF18829">
    <property type="entry name" value="Importin_rep_6"/>
    <property type="match status" value="1"/>
</dbReference>
<dbReference type="Gene3D" id="1.25.10.10">
    <property type="entry name" value="Leucine-rich Repeat Variant"/>
    <property type="match status" value="2"/>
</dbReference>
<keyword evidence="11" id="KW-1185">Reference proteome</keyword>
<accession>A0A7R9KWC0</accession>
<proteinExistence type="predicted"/>
<dbReference type="GO" id="GO:0005737">
    <property type="term" value="C:cytoplasm"/>
    <property type="evidence" value="ECO:0007669"/>
    <property type="project" value="UniProtKB-SubCell"/>
</dbReference>
<protein>
    <recommendedName>
        <fullName evidence="12">Importin-5</fullName>
    </recommendedName>
</protein>
<evidence type="ECO:0000256" key="7">
    <source>
        <dbReference type="ARBA" id="ARBA00023242"/>
    </source>
</evidence>
<comment type="subcellular location">
    <subcellularLocation>
        <location evidence="2">Cytoplasm</location>
    </subcellularLocation>
    <subcellularLocation>
        <location evidence="1">Nucleus</location>
    </subcellularLocation>
</comment>
<evidence type="ECO:0000256" key="4">
    <source>
        <dbReference type="ARBA" id="ARBA00022490"/>
    </source>
</evidence>
<dbReference type="Proteomes" id="UP000759131">
    <property type="component" value="Unassembled WGS sequence"/>
</dbReference>
<evidence type="ECO:0000259" key="8">
    <source>
        <dbReference type="Pfam" id="PF25574"/>
    </source>
</evidence>
<dbReference type="InterPro" id="IPR040122">
    <property type="entry name" value="Importin_beta"/>
</dbReference>
<dbReference type="InterPro" id="IPR041653">
    <property type="entry name" value="Importin_rep_4"/>
</dbReference>
<evidence type="ECO:0000259" key="9">
    <source>
        <dbReference type="Pfam" id="PF25780"/>
    </source>
</evidence>
<sequence>ENSNEEVKISAVKATSAFILVHETEKSVLKQMSDCILPMIHIMSACIDTESDDSALKSFIDISEKCPQILRPQFEALIEVCLKTLSNVEKPDSWRHLALEVIISLAENAPSTVRKRGSPYLSILISQLLLMMTDLEDDPNWSLSDEEEDDDSESNAVIGESSLDRLSCSIGGKTVLPLAITSISQMLQNSDWKHRFGALMAISAVGEGCHDQITPMLSQIVEAIIPFLNDSQGCHDQITPMLSQIVEAIIPFLNDSHPRVRYAACNALGQMATDFTPLFENNFHSKVVPALLILLDDYANPRVQAHAGAALVNFFEECPQKIVVNYMESVVNKIEQVLNIKIKELMERGSKLVLEQIVVTLASLADSAQENFQNYYDKFIPCLKFIIQNATTKELRLLRGKCIECISLIGLAVGSERFCSDANDIMNLLLQNQTGELILDDDDPQLSYMISSWARICKILGNQFEPYLPFVMPSVLKAAAIKIEVALLDQDDMKVVEDDNDWQCVNLGDQQTFGIKTVGLEEKATACQMLVCYARELKHGFANYVEETVKIMVPMLKFYFHDDILDLNNQIICIDKLGKNCLNESQLQDLIKVIDCHLKEHFERHRLRQEKRNDEDYDDGVEEELVDEDDDDVYVLSKVADILHSLFIAYKNEFYPYFDLIYQHFINLACEGRPYTDLQWAVCVMDDVIEHGEQYCVKYEAFFLPLLSTGVQSTYSEVRQASAYGIGVLGKHGGPTFAKHLSEYIPLLVRMISDPNARLAENITATENAISAVTKILQFNSTQLDVEAILPVWLSWLPVWEDEEEIPHIYGFLYCLLERNQPTIMGANNSNLPHIVAVIAEVLARMAIDSNSDLGQKLISYLQFVKSDANAFANCYQRLTAEQQQSLNQVLL</sequence>
<keyword evidence="4" id="KW-0963">Cytoplasm</keyword>